<reference evidence="1" key="1">
    <citation type="journal article" date="2020" name="mSystems">
        <title>Genome- and Community-Level Interaction Insights into Carbon Utilization and Element Cycling Functions of Hydrothermarchaeota in Hydrothermal Sediment.</title>
        <authorList>
            <person name="Zhou Z."/>
            <person name="Liu Y."/>
            <person name="Xu W."/>
            <person name="Pan J."/>
            <person name="Luo Z.H."/>
            <person name="Li M."/>
        </authorList>
    </citation>
    <scope>NUCLEOTIDE SEQUENCE [LARGE SCALE GENOMIC DNA]</scope>
    <source>
        <strain evidence="1">SpSt-780</strain>
    </source>
</reference>
<evidence type="ECO:0000313" key="1">
    <source>
        <dbReference type="EMBL" id="HGW91109.1"/>
    </source>
</evidence>
<organism evidence="1">
    <name type="scientific">candidate division WOR-3 bacterium</name>
    <dbReference type="NCBI Taxonomy" id="2052148"/>
    <lineage>
        <taxon>Bacteria</taxon>
        <taxon>Bacteria division WOR-3</taxon>
    </lineage>
</organism>
<dbReference type="Gene3D" id="3.40.50.1460">
    <property type="match status" value="1"/>
</dbReference>
<accession>A0A7C4YH78</accession>
<name>A0A7C4YH78_UNCW3</name>
<proteinExistence type="predicted"/>
<gene>
    <name evidence="1" type="ORF">ENV67_01025</name>
</gene>
<protein>
    <submittedName>
        <fullName evidence="1">Uncharacterized protein</fullName>
    </submittedName>
</protein>
<sequence length="332" mass="37976">MNYLIWDKKRFEKKFGKKGVEITDALFDKVEEKGFIPVQCESEKISEFLKEFERLGDHFILIGGDDLIPFGKIKNPCDDGDKYVYTDNIYSSSDKDILLPERIVSRLPDGDDINFLHFLIENLGSDLKEKEPFGYTAKVWTLASKEVFRTINGKDIFISPPTDYKTIKLNSNERFFYFNLHGSDETPFWYGQEGGVYPVALKPENLNEIEDGIVASEACYGAYIIGKKIDEALSLKFLSKGVKSFVGSTTIAYGPSKPPSTEADLIVKIFFEEFLNGKTSGESFYIAKNKFFKTMIKNQGFLDEDDKKTLLQFVLYGDPTTRLKEGKWKKRK</sequence>
<comment type="caution">
    <text evidence="1">The sequence shown here is derived from an EMBL/GenBank/DDBJ whole genome shotgun (WGS) entry which is preliminary data.</text>
</comment>
<dbReference type="EMBL" id="DTHG01000011">
    <property type="protein sequence ID" value="HGW91109.1"/>
    <property type="molecule type" value="Genomic_DNA"/>
</dbReference>
<dbReference type="AlphaFoldDB" id="A0A7C4YH78"/>